<evidence type="ECO:0000259" key="2">
    <source>
        <dbReference type="PROSITE" id="PS51494"/>
    </source>
</evidence>
<dbReference type="InterPro" id="IPR008763">
    <property type="entry name" value="Peptidase_S55"/>
</dbReference>
<dbReference type="SUPFAM" id="SSF50494">
    <property type="entry name" value="Trypsin-like serine proteases"/>
    <property type="match status" value="1"/>
</dbReference>
<feature type="compositionally biased region" description="Basic and acidic residues" evidence="1">
    <location>
        <begin position="542"/>
        <end position="553"/>
    </location>
</feature>
<sequence>MLGLLFWSAAALAAPDILPVSEVHAGMRGIAKTVVSGSKIEEFGVEVLGVMKNKGAAGDLILVRTFGDVIDRTGGIAQGMSGSPVYIDGKLVGAIAYGWSLADHKIGMVTPIADMLKLWDLPDGGQSPALKTENAAVQGQDGTAQQLDTPLMAAGFGQPALSYLQEQLKPYHLIPYDIGGGDSGADGDSDSYHPVPLEPGSAVGVELIHGDLSLGALGTVTYVENGKVLAFGHPFLQKGNVGYFMTNARIFTTVNGLESPFKVGVTESPIGMINQDRGAGIAGRLAKYPSVVPLHIFVNDQDLHKTQRSDVMVVQDQDLAPILAATSVFDAINKASDRVGPGTARVSFEIDAKDMPGGVLKRENMFYSPANVAQTAIAELHEALTMLASNPFHPVDIMDMTVHVSTTQEQRTATILSVQARAATAKPGDTINLDVTLKPFRGDPIVRTVSYTIPGNQPPGPLLLEVRGGGMVPLAQLLLKNQGLDASILNPKKKTESFAGDIKDLVNRDRNNDIVVEMLDKNLGNLTGGLETGTVAQPKASNDIKPRQEKAEKQLPASESLIDDLLKAPDKGAKNYITTDYIIQGDTQAAIQVVKK</sequence>
<dbReference type="Proteomes" id="UP000277811">
    <property type="component" value="Unassembled WGS sequence"/>
</dbReference>
<reference evidence="3 4" key="1">
    <citation type="submission" date="2018-06" db="EMBL/GenBank/DDBJ databases">
        <authorList>
            <person name="Strepis N."/>
        </authorList>
    </citation>
    <scope>NUCLEOTIDE SEQUENCE [LARGE SCALE GENOMIC DNA]</scope>
    <source>
        <strain evidence="3">LUCI</strain>
    </source>
</reference>
<dbReference type="InterPro" id="IPR009003">
    <property type="entry name" value="Peptidase_S1_PA"/>
</dbReference>
<proteinExistence type="predicted"/>
<accession>A0A498RD63</accession>
<dbReference type="PROSITE" id="PS51494">
    <property type="entry name" value="SPOIVB"/>
    <property type="match status" value="1"/>
</dbReference>
<keyword evidence="4" id="KW-1185">Reference proteome</keyword>
<evidence type="ECO:0000313" key="3">
    <source>
        <dbReference type="EMBL" id="VBB09249.1"/>
    </source>
</evidence>
<organism evidence="3 4">
    <name type="scientific">Lucifera butyrica</name>
    <dbReference type="NCBI Taxonomy" id="1351585"/>
    <lineage>
        <taxon>Bacteria</taxon>
        <taxon>Bacillati</taxon>
        <taxon>Bacillota</taxon>
        <taxon>Negativicutes</taxon>
        <taxon>Veillonellales</taxon>
        <taxon>Veillonellaceae</taxon>
        <taxon>Lucifera</taxon>
    </lineage>
</organism>
<dbReference type="EMBL" id="UPPP01000116">
    <property type="protein sequence ID" value="VBB09249.1"/>
    <property type="molecule type" value="Genomic_DNA"/>
</dbReference>
<feature type="domain" description="Peptidase S55" evidence="2">
    <location>
        <begin position="1"/>
        <end position="131"/>
    </location>
</feature>
<gene>
    <name evidence="3" type="ORF">LUCI_4539</name>
</gene>
<name>A0A498RD63_9FIRM</name>
<dbReference type="Pfam" id="PF05580">
    <property type="entry name" value="Peptidase_S55"/>
    <property type="match status" value="1"/>
</dbReference>
<feature type="region of interest" description="Disordered" evidence="1">
    <location>
        <begin position="528"/>
        <end position="556"/>
    </location>
</feature>
<evidence type="ECO:0000256" key="1">
    <source>
        <dbReference type="SAM" id="MobiDB-lite"/>
    </source>
</evidence>
<dbReference type="AlphaFoldDB" id="A0A498RD63"/>
<evidence type="ECO:0000313" key="4">
    <source>
        <dbReference type="Proteomes" id="UP000277811"/>
    </source>
</evidence>
<protein>
    <submittedName>
        <fullName evidence="3">Peptidase s1 pa clan</fullName>
    </submittedName>
</protein>